<gene>
    <name evidence="1" type="ORF">ACFQ2Z_07395</name>
</gene>
<sequence>MTIPPWFQSAIQQRLDQVMIQIERQPRFRKLRTDELTAMAAMFSGVDHRDWPGFMEWEEKHLHRRAAEQEQLYLQGVKDGVQLVVALLDTSSSN</sequence>
<evidence type="ECO:0000313" key="1">
    <source>
        <dbReference type="EMBL" id="MFD1181178.1"/>
    </source>
</evidence>
<name>A0ABW3S9B2_9BACL</name>
<protein>
    <submittedName>
        <fullName evidence="1">Uncharacterized protein</fullName>
    </submittedName>
</protein>
<proteinExistence type="predicted"/>
<accession>A0ABW3S9B2</accession>
<evidence type="ECO:0000313" key="2">
    <source>
        <dbReference type="Proteomes" id="UP001597211"/>
    </source>
</evidence>
<dbReference type="Proteomes" id="UP001597211">
    <property type="component" value="Unassembled WGS sequence"/>
</dbReference>
<reference evidence="2" key="1">
    <citation type="journal article" date="2019" name="Int. J. Syst. Evol. Microbiol.">
        <title>The Global Catalogue of Microorganisms (GCM) 10K type strain sequencing project: providing services to taxonomists for standard genome sequencing and annotation.</title>
        <authorList>
            <consortium name="The Broad Institute Genomics Platform"/>
            <consortium name="The Broad Institute Genome Sequencing Center for Infectious Disease"/>
            <person name="Wu L."/>
            <person name="Ma J."/>
        </authorList>
    </citation>
    <scope>NUCLEOTIDE SEQUENCE [LARGE SCALE GENOMIC DNA]</scope>
    <source>
        <strain evidence="2">CCUG 48216</strain>
    </source>
</reference>
<keyword evidence="2" id="KW-1185">Reference proteome</keyword>
<dbReference type="EMBL" id="JBHTKZ010000009">
    <property type="protein sequence ID" value="MFD1181178.1"/>
    <property type="molecule type" value="Genomic_DNA"/>
</dbReference>
<comment type="caution">
    <text evidence="1">The sequence shown here is derived from an EMBL/GenBank/DDBJ whole genome shotgun (WGS) entry which is preliminary data.</text>
</comment>
<organism evidence="1 2">
    <name type="scientific">Paenibacillus timonensis</name>
    <dbReference type="NCBI Taxonomy" id="225915"/>
    <lineage>
        <taxon>Bacteria</taxon>
        <taxon>Bacillati</taxon>
        <taxon>Bacillota</taxon>
        <taxon>Bacilli</taxon>
        <taxon>Bacillales</taxon>
        <taxon>Paenibacillaceae</taxon>
        <taxon>Paenibacillus</taxon>
    </lineage>
</organism>
<dbReference type="RefSeq" id="WP_240268571.1">
    <property type="nucleotide sequence ID" value="NZ_JAKSXN010000013.1"/>
</dbReference>